<dbReference type="SUPFAM" id="SSF46785">
    <property type="entry name" value="Winged helix' DNA-binding domain"/>
    <property type="match status" value="1"/>
</dbReference>
<comment type="similarity">
    <text evidence="1">Belongs to the ROK (NagC/XylR) family.</text>
</comment>
<dbReference type="PANTHER" id="PTHR18964:SF149">
    <property type="entry name" value="BIFUNCTIONAL UDP-N-ACETYLGLUCOSAMINE 2-EPIMERASE_N-ACETYLMANNOSAMINE KINASE"/>
    <property type="match status" value="1"/>
</dbReference>
<gene>
    <name evidence="3" type="ORF">GCM10023322_02560</name>
</gene>
<dbReference type="InterPro" id="IPR011991">
    <property type="entry name" value="ArsR-like_HTH"/>
</dbReference>
<evidence type="ECO:0000313" key="3">
    <source>
        <dbReference type="EMBL" id="GAA5177572.1"/>
    </source>
</evidence>
<dbReference type="InterPro" id="IPR036388">
    <property type="entry name" value="WH-like_DNA-bd_sf"/>
</dbReference>
<dbReference type="Gene3D" id="3.30.420.40">
    <property type="match status" value="2"/>
</dbReference>
<comment type="caution">
    <text evidence="3">The sequence shown here is derived from an EMBL/GenBank/DDBJ whole genome shotgun (WGS) entry which is preliminary data.</text>
</comment>
<dbReference type="Pfam" id="PF12802">
    <property type="entry name" value="MarR_2"/>
    <property type="match status" value="1"/>
</dbReference>
<dbReference type="SUPFAM" id="SSF53067">
    <property type="entry name" value="Actin-like ATPase domain"/>
    <property type="match status" value="1"/>
</dbReference>
<dbReference type="InterPro" id="IPR036390">
    <property type="entry name" value="WH_DNA-bd_sf"/>
</dbReference>
<evidence type="ECO:0000259" key="2">
    <source>
        <dbReference type="Pfam" id="PF12802"/>
    </source>
</evidence>
<proteinExistence type="inferred from homology"/>
<keyword evidence="4" id="KW-1185">Reference proteome</keyword>
<dbReference type="InterPro" id="IPR000835">
    <property type="entry name" value="HTH_MarR-typ"/>
</dbReference>
<accession>A0ABP9RI23</accession>
<dbReference type="RefSeq" id="WP_345625214.1">
    <property type="nucleotide sequence ID" value="NZ_BAABJQ010000001.1"/>
</dbReference>
<reference evidence="4" key="1">
    <citation type="journal article" date="2019" name="Int. J. Syst. Evol. Microbiol.">
        <title>The Global Catalogue of Microorganisms (GCM) 10K type strain sequencing project: providing services to taxonomists for standard genome sequencing and annotation.</title>
        <authorList>
            <consortium name="The Broad Institute Genomics Platform"/>
            <consortium name="The Broad Institute Genome Sequencing Center for Infectious Disease"/>
            <person name="Wu L."/>
            <person name="Ma J."/>
        </authorList>
    </citation>
    <scope>NUCLEOTIDE SEQUENCE [LARGE SCALE GENOMIC DNA]</scope>
    <source>
        <strain evidence="4">JCM 18304</strain>
    </source>
</reference>
<dbReference type="EMBL" id="BAABJQ010000001">
    <property type="protein sequence ID" value="GAA5177572.1"/>
    <property type="molecule type" value="Genomic_DNA"/>
</dbReference>
<evidence type="ECO:0000256" key="1">
    <source>
        <dbReference type="ARBA" id="ARBA00006479"/>
    </source>
</evidence>
<dbReference type="Gene3D" id="1.10.10.10">
    <property type="entry name" value="Winged helix-like DNA-binding domain superfamily/Winged helix DNA-binding domain"/>
    <property type="match status" value="1"/>
</dbReference>
<organism evidence="3 4">
    <name type="scientific">Rugosimonospora acidiphila</name>
    <dbReference type="NCBI Taxonomy" id="556531"/>
    <lineage>
        <taxon>Bacteria</taxon>
        <taxon>Bacillati</taxon>
        <taxon>Actinomycetota</taxon>
        <taxon>Actinomycetes</taxon>
        <taxon>Micromonosporales</taxon>
        <taxon>Micromonosporaceae</taxon>
        <taxon>Rugosimonospora</taxon>
    </lineage>
</organism>
<protein>
    <submittedName>
        <fullName evidence="3">ROK family transcriptional regulator</fullName>
    </submittedName>
</protein>
<dbReference type="CDD" id="cd00090">
    <property type="entry name" value="HTH_ARSR"/>
    <property type="match status" value="1"/>
</dbReference>
<dbReference type="InterPro" id="IPR043129">
    <property type="entry name" value="ATPase_NBD"/>
</dbReference>
<feature type="domain" description="HTH marR-type" evidence="2">
    <location>
        <begin position="16"/>
        <end position="61"/>
    </location>
</feature>
<evidence type="ECO:0000313" key="4">
    <source>
        <dbReference type="Proteomes" id="UP001501570"/>
    </source>
</evidence>
<name>A0ABP9RI23_9ACTN</name>
<dbReference type="Proteomes" id="UP001501570">
    <property type="component" value="Unassembled WGS sequence"/>
</dbReference>
<dbReference type="InterPro" id="IPR000600">
    <property type="entry name" value="ROK"/>
</dbReference>
<sequence length="389" mass="39435">MTHLAGSSRLLRAMNESAALSHLLERGKLTRAELRDLTGLSKPTISEAVRRLTEAGLVVVVGHVSAGPGPNAEVYAANPDAAYGVALSVRDTVMTGTPALAGAVCDVSGAVRARLEAPVDFRAVDPVDAVCGFVEQLRERSGMSGDTAGYLQIGVAGAYDPHTGTVHHVDVPGWNRPGLIARIEERVGTRVGVDNDVNLAAIAERRRGAARGAEGFALLWFGEGLGLAIDLGGTLLRGARGGAGEIGYMPLYSADGVGDADLQGLVGGRAVLALAASHGLSGRTPAEVVTAATAGPRGAPFLAALADRIAVGLVAVVAVLDPPLVVLGGEVAQAGGAALRDAVIMAMRATPSLETAVEITSVPDDAVLLGALDSALLTVRDGLLASLRG</sequence>
<dbReference type="PANTHER" id="PTHR18964">
    <property type="entry name" value="ROK (REPRESSOR, ORF, KINASE) FAMILY"/>
    <property type="match status" value="1"/>
</dbReference>
<dbReference type="Pfam" id="PF00480">
    <property type="entry name" value="ROK"/>
    <property type="match status" value="1"/>
</dbReference>